<evidence type="ECO:0000256" key="2">
    <source>
        <dbReference type="SAM" id="MobiDB-lite"/>
    </source>
</evidence>
<sequence>MSAPRLGKTRQPRCTPFSKKGRVEANDKVTFAHALQPGPAVHSGRGANALNAGQMMTWADFKLKFSKYHVPQGLIKKMRDEFRTQTGQNDCGGVPRQVPYLVKGLGATLAVTPKDKSTITCYECGVVGHYSNECPKRLAKIASNPFQHLLSSNAVSPTARSSPPTTPTTAAAASFT</sequence>
<keyword evidence="1" id="KW-0862">Zinc</keyword>
<dbReference type="SMART" id="SM00343">
    <property type="entry name" value="ZnF_C2HC"/>
    <property type="match status" value="1"/>
</dbReference>
<feature type="compositionally biased region" description="Low complexity" evidence="2">
    <location>
        <begin position="156"/>
        <end position="176"/>
    </location>
</feature>
<reference evidence="4" key="1">
    <citation type="submission" date="2023-07" db="EMBL/GenBank/DDBJ databases">
        <title>A chromosome-level genome assembly of Lolium multiflorum.</title>
        <authorList>
            <person name="Chen Y."/>
            <person name="Copetti D."/>
            <person name="Kolliker R."/>
            <person name="Studer B."/>
        </authorList>
    </citation>
    <scope>NUCLEOTIDE SEQUENCE</scope>
    <source>
        <strain evidence="4">02402/16</strain>
        <tissue evidence="4">Leaf</tissue>
    </source>
</reference>
<keyword evidence="1" id="KW-0863">Zinc-finger</keyword>
<dbReference type="InterPro" id="IPR001878">
    <property type="entry name" value="Znf_CCHC"/>
</dbReference>
<dbReference type="GO" id="GO:0003676">
    <property type="term" value="F:nucleic acid binding"/>
    <property type="evidence" value="ECO:0007669"/>
    <property type="project" value="InterPro"/>
</dbReference>
<dbReference type="AlphaFoldDB" id="A0AAD8QV29"/>
<dbReference type="SUPFAM" id="SSF57756">
    <property type="entry name" value="Retrovirus zinc finger-like domains"/>
    <property type="match status" value="1"/>
</dbReference>
<accession>A0AAD8QV29</accession>
<dbReference type="Gene3D" id="4.10.60.10">
    <property type="entry name" value="Zinc finger, CCHC-type"/>
    <property type="match status" value="1"/>
</dbReference>
<evidence type="ECO:0000313" key="4">
    <source>
        <dbReference type="EMBL" id="KAK1608756.1"/>
    </source>
</evidence>
<feature type="region of interest" description="Disordered" evidence="2">
    <location>
        <begin position="154"/>
        <end position="176"/>
    </location>
</feature>
<dbReference type="Proteomes" id="UP001231189">
    <property type="component" value="Unassembled WGS sequence"/>
</dbReference>
<organism evidence="4 5">
    <name type="scientific">Lolium multiflorum</name>
    <name type="common">Italian ryegrass</name>
    <name type="synonym">Lolium perenne subsp. multiflorum</name>
    <dbReference type="NCBI Taxonomy" id="4521"/>
    <lineage>
        <taxon>Eukaryota</taxon>
        <taxon>Viridiplantae</taxon>
        <taxon>Streptophyta</taxon>
        <taxon>Embryophyta</taxon>
        <taxon>Tracheophyta</taxon>
        <taxon>Spermatophyta</taxon>
        <taxon>Magnoliopsida</taxon>
        <taxon>Liliopsida</taxon>
        <taxon>Poales</taxon>
        <taxon>Poaceae</taxon>
        <taxon>BOP clade</taxon>
        <taxon>Pooideae</taxon>
        <taxon>Poodae</taxon>
        <taxon>Poeae</taxon>
        <taxon>Poeae Chloroplast Group 2 (Poeae type)</taxon>
        <taxon>Loliodinae</taxon>
        <taxon>Loliinae</taxon>
        <taxon>Lolium</taxon>
    </lineage>
</organism>
<name>A0AAD8QV29_LOLMU</name>
<dbReference type="GO" id="GO:0008270">
    <property type="term" value="F:zinc ion binding"/>
    <property type="evidence" value="ECO:0007669"/>
    <property type="project" value="UniProtKB-KW"/>
</dbReference>
<evidence type="ECO:0000256" key="1">
    <source>
        <dbReference type="PROSITE-ProRule" id="PRU00047"/>
    </source>
</evidence>
<dbReference type="PROSITE" id="PS50158">
    <property type="entry name" value="ZF_CCHC"/>
    <property type="match status" value="1"/>
</dbReference>
<dbReference type="Pfam" id="PF00098">
    <property type="entry name" value="zf-CCHC"/>
    <property type="match status" value="1"/>
</dbReference>
<evidence type="ECO:0000313" key="5">
    <source>
        <dbReference type="Proteomes" id="UP001231189"/>
    </source>
</evidence>
<gene>
    <name evidence="4" type="ORF">QYE76_032429</name>
</gene>
<proteinExistence type="predicted"/>
<dbReference type="InterPro" id="IPR036875">
    <property type="entry name" value="Znf_CCHC_sf"/>
</dbReference>
<comment type="caution">
    <text evidence="4">The sequence shown here is derived from an EMBL/GenBank/DDBJ whole genome shotgun (WGS) entry which is preliminary data.</text>
</comment>
<keyword evidence="5" id="KW-1185">Reference proteome</keyword>
<dbReference type="EMBL" id="JAUUTY010000007">
    <property type="protein sequence ID" value="KAK1608756.1"/>
    <property type="molecule type" value="Genomic_DNA"/>
</dbReference>
<keyword evidence="1" id="KW-0479">Metal-binding</keyword>
<protein>
    <recommendedName>
        <fullName evidence="3">CCHC-type domain-containing protein</fullName>
    </recommendedName>
</protein>
<feature type="domain" description="CCHC-type" evidence="3">
    <location>
        <begin position="121"/>
        <end position="136"/>
    </location>
</feature>
<evidence type="ECO:0000259" key="3">
    <source>
        <dbReference type="PROSITE" id="PS50158"/>
    </source>
</evidence>